<dbReference type="PANTHER" id="PTHR43781:SF1">
    <property type="entry name" value="SACCHAROPINE DEHYDROGENASE"/>
    <property type="match status" value="1"/>
</dbReference>
<dbReference type="PATRIC" id="fig|1441923.3.peg.1086"/>
<organism evidence="1 2">
    <name type="scientific">Rhodococcus rhodochrous KG-21</name>
    <dbReference type="NCBI Taxonomy" id="1441923"/>
    <lineage>
        <taxon>Bacteria</taxon>
        <taxon>Bacillati</taxon>
        <taxon>Actinomycetota</taxon>
        <taxon>Actinomycetes</taxon>
        <taxon>Mycobacteriales</taxon>
        <taxon>Nocardiaceae</taxon>
        <taxon>Rhodococcus</taxon>
    </lineage>
</organism>
<accession>A0A0M8PJ82</accession>
<proteinExistence type="predicted"/>
<dbReference type="Gene3D" id="3.40.50.720">
    <property type="entry name" value="NAD(P)-binding Rossmann-like Domain"/>
    <property type="match status" value="1"/>
</dbReference>
<dbReference type="InterPro" id="IPR036291">
    <property type="entry name" value="NAD(P)-bd_dom_sf"/>
</dbReference>
<dbReference type="Proteomes" id="UP000037712">
    <property type="component" value="Unassembled WGS sequence"/>
</dbReference>
<evidence type="ECO:0000313" key="2">
    <source>
        <dbReference type="Proteomes" id="UP000037712"/>
    </source>
</evidence>
<dbReference type="SUPFAM" id="SSF51735">
    <property type="entry name" value="NAD(P)-binding Rossmann-fold domains"/>
    <property type="match status" value="1"/>
</dbReference>
<name>A0A0M8PJ82_RHORH</name>
<protein>
    <recommendedName>
        <fullName evidence="3">Saccharopine dehydrogenase NADP binding domain-containing protein</fullName>
    </recommendedName>
</protein>
<evidence type="ECO:0000313" key="1">
    <source>
        <dbReference type="EMBL" id="KOS57396.1"/>
    </source>
</evidence>
<sequence>MEWMIYGATGYTGELIAREAKQRGLTPVPAGRSAEKLRLLADELGLEVRVFGSSAVKMRPTRSS</sequence>
<reference evidence="2" key="2">
    <citation type="submission" date="2015-01" db="EMBL/GenBank/DDBJ databases">
        <title>Draft genome sequence of potential hydrocarbon metabolising strain of Rhodococcus rhodochrous.</title>
        <authorList>
            <person name="Aggarwal R.K."/>
            <person name="Dawar C."/>
        </authorList>
    </citation>
    <scope>NUCLEOTIDE SEQUENCE [LARGE SCALE GENOMIC DNA]</scope>
    <source>
        <strain evidence="2">KG-21</strain>
    </source>
</reference>
<dbReference type="PANTHER" id="PTHR43781">
    <property type="entry name" value="SACCHAROPINE DEHYDROGENASE"/>
    <property type="match status" value="1"/>
</dbReference>
<dbReference type="RefSeq" id="WP_054371653.1">
    <property type="nucleotide sequence ID" value="NZ_AZYO01000006.1"/>
</dbReference>
<dbReference type="EMBL" id="AZYO01000006">
    <property type="protein sequence ID" value="KOS57396.1"/>
    <property type="molecule type" value="Genomic_DNA"/>
</dbReference>
<reference evidence="1 2" key="1">
    <citation type="journal article" date="2015" name="Genome Announc.">
        <title>Draft Genome Sequence of Rhodococcus rhodochrous Strain KG-21, a Soil Isolate from Oil Fields of Krishna-Godavari Basin, India.</title>
        <authorList>
            <person name="Dawar C."/>
            <person name="Aggarwal R.K."/>
        </authorList>
    </citation>
    <scope>NUCLEOTIDE SEQUENCE [LARGE SCALE GENOMIC DNA]</scope>
    <source>
        <strain evidence="1 2">KG-21</strain>
    </source>
</reference>
<dbReference type="AlphaFoldDB" id="A0A0M8PJ82"/>
<gene>
    <name evidence="1" type="ORF">Z051_04885</name>
</gene>
<evidence type="ECO:0008006" key="3">
    <source>
        <dbReference type="Google" id="ProtNLM"/>
    </source>
</evidence>
<comment type="caution">
    <text evidence="1">The sequence shown here is derived from an EMBL/GenBank/DDBJ whole genome shotgun (WGS) entry which is preliminary data.</text>
</comment>